<gene>
    <name evidence="7" type="ORF">PEBR_35965</name>
</gene>
<reference evidence="8" key="1">
    <citation type="submission" date="2015-09" db="EMBL/GenBank/DDBJ databases">
        <authorList>
            <person name="Fill T.P."/>
            <person name="Baretta J.F."/>
            <person name="de Almeida L.G."/>
            <person name="Rocha M."/>
            <person name="de Souza D.H."/>
            <person name="Malavazi I."/>
            <person name="Cerdeira L.T."/>
            <person name="Hong H."/>
            <person name="Samborskyy M."/>
            <person name="de Vasconcelos A.T."/>
            <person name="Leadlay P."/>
            <person name="Rodrigues-Filho E."/>
        </authorList>
    </citation>
    <scope>NUCLEOTIDE SEQUENCE [LARGE SCALE GENOMIC DNA]</scope>
    <source>
        <strain evidence="8">LaBioMMi 136</strain>
    </source>
</reference>
<proteinExistence type="predicted"/>
<feature type="transmembrane region" description="Helical" evidence="6">
    <location>
        <begin position="268"/>
        <end position="291"/>
    </location>
</feature>
<feature type="transmembrane region" description="Helical" evidence="6">
    <location>
        <begin position="157"/>
        <end position="176"/>
    </location>
</feature>
<dbReference type="AlphaFoldDB" id="A0A1S9RDP7"/>
<evidence type="ECO:0000313" key="7">
    <source>
        <dbReference type="EMBL" id="OOQ83669.1"/>
    </source>
</evidence>
<comment type="caution">
    <text evidence="7">The sequence shown here is derived from an EMBL/GenBank/DDBJ whole genome shotgun (WGS) entry which is preliminary data.</text>
</comment>
<evidence type="ECO:0000256" key="4">
    <source>
        <dbReference type="ARBA" id="ARBA00022989"/>
    </source>
</evidence>
<dbReference type="InterPro" id="IPR002293">
    <property type="entry name" value="AA/rel_permease1"/>
</dbReference>
<keyword evidence="2" id="KW-0813">Transport</keyword>
<evidence type="ECO:0000256" key="6">
    <source>
        <dbReference type="SAM" id="Phobius"/>
    </source>
</evidence>
<keyword evidence="4 6" id="KW-1133">Transmembrane helix</keyword>
<dbReference type="PANTHER" id="PTHR45649:SF24">
    <property type="entry name" value="TRANSPORT PROTEIN, PUTATIVE (AFU_ORTHOLOGUE AFUA_2G15150)-RELATED"/>
    <property type="match status" value="1"/>
</dbReference>
<feature type="transmembrane region" description="Helical" evidence="6">
    <location>
        <begin position="439"/>
        <end position="467"/>
    </location>
</feature>
<comment type="subcellular location">
    <subcellularLocation>
        <location evidence="1">Membrane</location>
        <topology evidence="1">Multi-pass membrane protein</topology>
    </subcellularLocation>
</comment>
<dbReference type="Gene3D" id="1.20.1740.10">
    <property type="entry name" value="Amino acid/polyamine transporter I"/>
    <property type="match status" value="1"/>
</dbReference>
<evidence type="ECO:0000256" key="3">
    <source>
        <dbReference type="ARBA" id="ARBA00022692"/>
    </source>
</evidence>
<feature type="transmembrane region" description="Helical" evidence="6">
    <location>
        <begin position="473"/>
        <end position="491"/>
    </location>
</feature>
<dbReference type="Proteomes" id="UP000190744">
    <property type="component" value="Unassembled WGS sequence"/>
</dbReference>
<dbReference type="EMBL" id="LJBN01000194">
    <property type="protein sequence ID" value="OOQ83669.1"/>
    <property type="molecule type" value="Genomic_DNA"/>
</dbReference>
<evidence type="ECO:0000256" key="1">
    <source>
        <dbReference type="ARBA" id="ARBA00004141"/>
    </source>
</evidence>
<dbReference type="Pfam" id="PF13520">
    <property type="entry name" value="AA_permease_2"/>
    <property type="match status" value="1"/>
</dbReference>
<feature type="transmembrane region" description="Helical" evidence="6">
    <location>
        <begin position="183"/>
        <end position="207"/>
    </location>
</feature>
<evidence type="ECO:0000256" key="5">
    <source>
        <dbReference type="ARBA" id="ARBA00023136"/>
    </source>
</evidence>
<dbReference type="PIRSF" id="PIRSF006060">
    <property type="entry name" value="AA_transporter"/>
    <property type="match status" value="1"/>
</dbReference>
<feature type="transmembrane region" description="Helical" evidence="6">
    <location>
        <begin position="371"/>
        <end position="391"/>
    </location>
</feature>
<feature type="transmembrane region" description="Helical" evidence="6">
    <location>
        <begin position="397"/>
        <end position="419"/>
    </location>
</feature>
<sequence length="505" mass="55181">MQPTIDEKVPSSPQNEDVIVSESEEIHMKRNFGLLRLIALGFNTSDSWVAVGSSIPLAIAAGGTVSLLYGIIVVSFTMLCTGFSLAELASIYPTAGGQYHLTSILAPKRRSRGLSYVCGLTAVLSWIAIAASISLIITEFTFSLVISYNPAVELKPWQYFLLYQAAHVVVVLYNLFMIQKTAWIYDFTCGFSLLLFIITSVICPVLSSSRPDTTEVWSQFINSSGGWPNGISFLIGLSTPSYMLVGLDATMHLAEECTEPARVIPKAIISTVIAGIFTAFTFAVAMCYSHSDFSSLLDSPIPMPLYSLWEVSTNSKACATVFTVGIIWIAFFGLNAVHQTASRLTWAFACDNGLIFSTFLDRIDPKLKIPVYALGLNYFACFLIGFLYLASSSAFNAFIGTANILSTGSIATPVALILYQGRSSEYLPANRSFRLPRLIGFICNSVTVVWATLITIFFCFPTVFPVTGANMNYSAPVLVVMFLIAAANWMLHGRKHYKGPRLEGD</sequence>
<dbReference type="PANTHER" id="PTHR45649">
    <property type="entry name" value="AMINO-ACID PERMEASE BAT1"/>
    <property type="match status" value="1"/>
</dbReference>
<accession>A0A1S9RDP7</accession>
<keyword evidence="3 6" id="KW-0812">Transmembrane</keyword>
<evidence type="ECO:0000313" key="8">
    <source>
        <dbReference type="Proteomes" id="UP000190744"/>
    </source>
</evidence>
<keyword evidence="5 6" id="KW-0472">Membrane</keyword>
<feature type="transmembrane region" description="Helical" evidence="6">
    <location>
        <begin position="227"/>
        <end position="247"/>
    </location>
</feature>
<dbReference type="GO" id="GO:0022857">
    <property type="term" value="F:transmembrane transporter activity"/>
    <property type="evidence" value="ECO:0007669"/>
    <property type="project" value="InterPro"/>
</dbReference>
<name>A0A1S9RDP7_PENBI</name>
<feature type="transmembrane region" description="Helical" evidence="6">
    <location>
        <begin position="311"/>
        <end position="334"/>
    </location>
</feature>
<organism evidence="7 8">
    <name type="scientific">Penicillium brasilianum</name>
    <dbReference type="NCBI Taxonomy" id="104259"/>
    <lineage>
        <taxon>Eukaryota</taxon>
        <taxon>Fungi</taxon>
        <taxon>Dikarya</taxon>
        <taxon>Ascomycota</taxon>
        <taxon>Pezizomycotina</taxon>
        <taxon>Eurotiomycetes</taxon>
        <taxon>Eurotiomycetidae</taxon>
        <taxon>Eurotiales</taxon>
        <taxon>Aspergillaceae</taxon>
        <taxon>Penicillium</taxon>
    </lineage>
</organism>
<feature type="transmembrane region" description="Helical" evidence="6">
    <location>
        <begin position="113"/>
        <end position="137"/>
    </location>
</feature>
<evidence type="ECO:0000256" key="2">
    <source>
        <dbReference type="ARBA" id="ARBA00022448"/>
    </source>
</evidence>
<protein>
    <submittedName>
        <fullName evidence="7">Choline transporter</fullName>
    </submittedName>
</protein>
<dbReference type="GO" id="GO:0016020">
    <property type="term" value="C:membrane"/>
    <property type="evidence" value="ECO:0007669"/>
    <property type="project" value="UniProtKB-SubCell"/>
</dbReference>